<evidence type="ECO:0000256" key="9">
    <source>
        <dbReference type="SAM" id="MobiDB-lite"/>
    </source>
</evidence>
<dbReference type="EMBL" id="JABCIY010000175">
    <property type="protein sequence ID" value="KAF7190139.1"/>
    <property type="molecule type" value="Genomic_DNA"/>
</dbReference>
<comment type="similarity">
    <text evidence="5">Belongs to the major facilitator superfamily. CAR1 family.</text>
</comment>
<feature type="transmembrane region" description="Helical" evidence="10">
    <location>
        <begin position="71"/>
        <end position="93"/>
    </location>
</feature>
<feature type="transmembrane region" description="Helical" evidence="10">
    <location>
        <begin position="348"/>
        <end position="367"/>
    </location>
</feature>
<sequence>MAEKPTDSNGSDEGKTAHDWWGPEDEGNPQNWATPKKLYHVLIPPAVGFLCPFGSSVYTPSHEQVMRDFSVTRFIAILPFCFYLLGLSFGPIIAAPTSETYGRKMVYVSALPLFAAFTLGAGFSQGIASLIVCRFFAGLFSSPGLSIGTGTISDLYLPEKRGGPMSIFVTMVQMGPAFGPVIGGFVTINESWRWTQWVILMGIAIVMMVTIPMSETYKKTILKKRAKKLGIPGPEEPERTLLQTIKFFVVKTITRPIHMLFTEPIVTAFDLWIAFNFGLLNAFFAAFSWVFQNVYGFGIGSTGLTYIGQAVGSLIGLVVMLCTYRIYWTKEAAKAKQNGEKMSPDKRLFVAKIGAPFIPVSLFWFGWSARPSVHWIVPVIAEGFFSFGNLLVFTCASLYLTDCYGAIYGASAWSSNTSLRYLAAFAFPLFAVQMYEALGTGWATSLIGFVSLLTVPIPFIFGRYGPRLRQKSSYASQD</sequence>
<reference evidence="12" key="1">
    <citation type="submission" date="2020-04" db="EMBL/GenBank/DDBJ databases">
        <title>Draft genome resource of the tomato pathogen Pseudocercospora fuligena.</title>
        <authorList>
            <person name="Zaccaron A."/>
        </authorList>
    </citation>
    <scope>NUCLEOTIDE SEQUENCE</scope>
    <source>
        <strain evidence="12">PF001</strain>
    </source>
</reference>
<evidence type="ECO:0000256" key="7">
    <source>
        <dbReference type="ARBA" id="ARBA00069139"/>
    </source>
</evidence>
<comment type="subcellular location">
    <subcellularLocation>
        <location evidence="1">Membrane</location>
        <topology evidence="1">Multi-pass membrane protein</topology>
    </subcellularLocation>
</comment>
<feature type="transmembrane region" description="Helical" evidence="10">
    <location>
        <begin position="265"/>
        <end position="291"/>
    </location>
</feature>
<protein>
    <recommendedName>
        <fullName evidence="7">Cercosporin MFS transporter CTB4</fullName>
    </recommendedName>
    <alternativeName>
        <fullName evidence="8">Cercosporin toxin biosynthesis cluster protein 4</fullName>
    </alternativeName>
</protein>
<organism evidence="12 13">
    <name type="scientific">Pseudocercospora fuligena</name>
    <dbReference type="NCBI Taxonomy" id="685502"/>
    <lineage>
        <taxon>Eukaryota</taxon>
        <taxon>Fungi</taxon>
        <taxon>Dikarya</taxon>
        <taxon>Ascomycota</taxon>
        <taxon>Pezizomycotina</taxon>
        <taxon>Dothideomycetes</taxon>
        <taxon>Dothideomycetidae</taxon>
        <taxon>Mycosphaerellales</taxon>
        <taxon>Mycosphaerellaceae</taxon>
        <taxon>Pseudocercospora</taxon>
    </lineage>
</organism>
<keyword evidence="2 10" id="KW-0812">Transmembrane</keyword>
<evidence type="ECO:0000256" key="8">
    <source>
        <dbReference type="ARBA" id="ARBA00077167"/>
    </source>
</evidence>
<dbReference type="Proteomes" id="UP000660729">
    <property type="component" value="Unassembled WGS sequence"/>
</dbReference>
<comment type="caution">
    <text evidence="12">The sequence shown here is derived from an EMBL/GenBank/DDBJ whole genome shotgun (WGS) entry which is preliminary data.</text>
</comment>
<dbReference type="PROSITE" id="PS50850">
    <property type="entry name" value="MFS"/>
    <property type="match status" value="1"/>
</dbReference>
<dbReference type="OrthoDB" id="3936150at2759"/>
<keyword evidence="3 10" id="KW-1133">Transmembrane helix</keyword>
<dbReference type="CDD" id="cd17323">
    <property type="entry name" value="MFS_Tpo1_MDR_like"/>
    <property type="match status" value="1"/>
</dbReference>
<accession>A0A8H6VJC4</accession>
<feature type="compositionally biased region" description="Basic and acidic residues" evidence="9">
    <location>
        <begin position="1"/>
        <end position="18"/>
    </location>
</feature>
<dbReference type="GO" id="GO:0000297">
    <property type="term" value="F:spermine transmembrane transporter activity"/>
    <property type="evidence" value="ECO:0007669"/>
    <property type="project" value="TreeGrafter"/>
</dbReference>
<feature type="transmembrane region" description="Helical" evidence="10">
    <location>
        <begin position="194"/>
        <end position="214"/>
    </location>
</feature>
<feature type="domain" description="Major facilitator superfamily (MFS) profile" evidence="11">
    <location>
        <begin position="40"/>
        <end position="466"/>
    </location>
</feature>
<feature type="transmembrane region" description="Helical" evidence="10">
    <location>
        <begin position="419"/>
        <end position="435"/>
    </location>
</feature>
<evidence type="ECO:0000256" key="4">
    <source>
        <dbReference type="ARBA" id="ARBA00023136"/>
    </source>
</evidence>
<feature type="transmembrane region" description="Helical" evidence="10">
    <location>
        <begin position="441"/>
        <end position="461"/>
    </location>
</feature>
<feature type="transmembrane region" description="Helical" evidence="10">
    <location>
        <begin position="303"/>
        <end position="327"/>
    </location>
</feature>
<evidence type="ECO:0000313" key="12">
    <source>
        <dbReference type="EMBL" id="KAF7190139.1"/>
    </source>
</evidence>
<evidence type="ECO:0000256" key="10">
    <source>
        <dbReference type="SAM" id="Phobius"/>
    </source>
</evidence>
<keyword evidence="13" id="KW-1185">Reference proteome</keyword>
<evidence type="ECO:0000313" key="13">
    <source>
        <dbReference type="Proteomes" id="UP000660729"/>
    </source>
</evidence>
<evidence type="ECO:0000256" key="6">
    <source>
        <dbReference type="ARBA" id="ARBA00053977"/>
    </source>
</evidence>
<dbReference type="InterPro" id="IPR011701">
    <property type="entry name" value="MFS"/>
</dbReference>
<feature type="transmembrane region" description="Helical" evidence="10">
    <location>
        <begin position="387"/>
        <end position="407"/>
    </location>
</feature>
<dbReference type="FunFam" id="1.20.1250.20:FF:000011">
    <property type="entry name" value="MFS multidrug transporter, putative"/>
    <property type="match status" value="1"/>
</dbReference>
<dbReference type="InterPro" id="IPR036259">
    <property type="entry name" value="MFS_trans_sf"/>
</dbReference>
<dbReference type="GO" id="GO:0005886">
    <property type="term" value="C:plasma membrane"/>
    <property type="evidence" value="ECO:0007669"/>
    <property type="project" value="TreeGrafter"/>
</dbReference>
<feature type="transmembrane region" description="Helical" evidence="10">
    <location>
        <begin position="113"/>
        <end position="137"/>
    </location>
</feature>
<evidence type="ECO:0000256" key="1">
    <source>
        <dbReference type="ARBA" id="ARBA00004141"/>
    </source>
</evidence>
<feature type="transmembrane region" description="Helical" evidence="10">
    <location>
        <begin position="38"/>
        <end position="59"/>
    </location>
</feature>
<feature type="region of interest" description="Disordered" evidence="9">
    <location>
        <begin position="1"/>
        <end position="26"/>
    </location>
</feature>
<dbReference type="Gene3D" id="1.20.1250.20">
    <property type="entry name" value="MFS general substrate transporter like domains"/>
    <property type="match status" value="1"/>
</dbReference>
<dbReference type="PANTHER" id="PTHR23502:SF38">
    <property type="entry name" value="POLYAMINE TRANSPORTER 4"/>
    <property type="match status" value="1"/>
</dbReference>
<evidence type="ECO:0000259" key="11">
    <source>
        <dbReference type="PROSITE" id="PS50850"/>
    </source>
</evidence>
<dbReference type="SUPFAM" id="SSF103473">
    <property type="entry name" value="MFS general substrate transporter"/>
    <property type="match status" value="1"/>
</dbReference>
<evidence type="ECO:0000256" key="5">
    <source>
        <dbReference type="ARBA" id="ARBA00038347"/>
    </source>
</evidence>
<evidence type="ECO:0000256" key="3">
    <source>
        <dbReference type="ARBA" id="ARBA00022989"/>
    </source>
</evidence>
<evidence type="ECO:0000256" key="2">
    <source>
        <dbReference type="ARBA" id="ARBA00022692"/>
    </source>
</evidence>
<proteinExistence type="inferred from homology"/>
<dbReference type="PANTHER" id="PTHR23502">
    <property type="entry name" value="MAJOR FACILITATOR SUPERFAMILY"/>
    <property type="match status" value="1"/>
</dbReference>
<keyword evidence="4 10" id="KW-0472">Membrane</keyword>
<name>A0A8H6VJC4_9PEZI</name>
<dbReference type="AlphaFoldDB" id="A0A8H6VJC4"/>
<dbReference type="Pfam" id="PF07690">
    <property type="entry name" value="MFS_1"/>
    <property type="match status" value="1"/>
</dbReference>
<dbReference type="GO" id="GO:0015606">
    <property type="term" value="F:spermidine transmembrane transporter activity"/>
    <property type="evidence" value="ECO:0007669"/>
    <property type="project" value="TreeGrafter"/>
</dbReference>
<gene>
    <name evidence="12" type="ORF">HII31_08470</name>
</gene>
<feature type="transmembrane region" description="Helical" evidence="10">
    <location>
        <begin position="167"/>
        <end position="188"/>
    </location>
</feature>
<comment type="function">
    <text evidence="6">MFS transporter; part of the gene cluster that mediates the biosynthesis of cercosporin, a light-activated, non-host-selective toxin. The perylenequinone chromophore of cercosporin absorbs light energy to attain an electronically-activated triplet state and produces active oxygen species such as the hydroxyl radical, superoxide, hydrogen peroxide or singlet oxygen upon reaction with oxygen molecules. These reactive oxygen species cause damage to various cellular components including lipids, proteins and nucleic acids. Responsible for secretion and accumulation of cercosporin, but does not play any roles in self-protection against the toxicity of cercosporin.</text>
</comment>
<dbReference type="InterPro" id="IPR020846">
    <property type="entry name" value="MFS_dom"/>
</dbReference>